<dbReference type="PANTHER" id="PTHR43037:SF1">
    <property type="entry name" value="BLL1128 PROTEIN"/>
    <property type="match status" value="1"/>
</dbReference>
<proteinExistence type="predicted"/>
<evidence type="ECO:0000313" key="3">
    <source>
        <dbReference type="EMBL" id="SVB39264.1"/>
    </source>
</evidence>
<dbReference type="Gene3D" id="3.40.50.1820">
    <property type="entry name" value="alpha/beta hydrolase"/>
    <property type="match status" value="1"/>
</dbReference>
<dbReference type="PANTHER" id="PTHR43037">
    <property type="entry name" value="UNNAMED PRODUCT-RELATED"/>
    <property type="match status" value="1"/>
</dbReference>
<accession>A0A382DMN7</accession>
<evidence type="ECO:0000256" key="1">
    <source>
        <dbReference type="ARBA" id="ARBA00022729"/>
    </source>
</evidence>
<reference evidence="3" key="1">
    <citation type="submission" date="2018-05" db="EMBL/GenBank/DDBJ databases">
        <authorList>
            <person name="Lanie J.A."/>
            <person name="Ng W.-L."/>
            <person name="Kazmierczak K.M."/>
            <person name="Andrzejewski T.M."/>
            <person name="Davidsen T.M."/>
            <person name="Wayne K.J."/>
            <person name="Tettelin H."/>
            <person name="Glass J.I."/>
            <person name="Rusch D."/>
            <person name="Podicherti R."/>
            <person name="Tsui H.-C.T."/>
            <person name="Winkler M.E."/>
        </authorList>
    </citation>
    <scope>NUCLEOTIDE SEQUENCE</scope>
</reference>
<dbReference type="InterPro" id="IPR003140">
    <property type="entry name" value="PLipase/COase/thioEstase"/>
</dbReference>
<dbReference type="InterPro" id="IPR029058">
    <property type="entry name" value="AB_hydrolase_fold"/>
</dbReference>
<dbReference type="EMBL" id="UINC01039995">
    <property type="protein sequence ID" value="SVB39264.1"/>
    <property type="molecule type" value="Genomic_DNA"/>
</dbReference>
<dbReference type="SUPFAM" id="SSF53474">
    <property type="entry name" value="alpha/beta-Hydrolases"/>
    <property type="match status" value="1"/>
</dbReference>
<feature type="domain" description="Phospholipase/carboxylesterase/thioesterase" evidence="2">
    <location>
        <begin position="51"/>
        <end position="239"/>
    </location>
</feature>
<dbReference type="Pfam" id="PF02230">
    <property type="entry name" value="Abhydrolase_2"/>
    <property type="match status" value="1"/>
</dbReference>
<sequence>MVRKFINPILAILFISCSVKEEIDEYSSIVWESPNGGFINYRYRSPKKLEKDKKYPILLFLHGAGGRGADNKGQLLDANSITSFKLQRLFSNYNSYLFAGQVPEGERWVNVNWASNNHQMPEISNSMKRILEAFDEFIEDDKNQIDVNRIYVMGLSMGGYGTWDAIQRRPNFFAAAVPICGGGDKSMGKLLTKIPIWSWHGDQDQVINVMRSRDMDTAIRKSGGSPKYTEVQGRGHDVWLDVWDSDDLWEWLYSQSK</sequence>
<dbReference type="InterPro" id="IPR050955">
    <property type="entry name" value="Plant_Biomass_Hydrol_Est"/>
</dbReference>
<organism evidence="3">
    <name type="scientific">marine metagenome</name>
    <dbReference type="NCBI Taxonomy" id="408172"/>
    <lineage>
        <taxon>unclassified sequences</taxon>
        <taxon>metagenomes</taxon>
        <taxon>ecological metagenomes</taxon>
    </lineage>
</organism>
<name>A0A382DMN7_9ZZZZ</name>
<protein>
    <recommendedName>
        <fullName evidence="2">Phospholipase/carboxylesterase/thioesterase domain-containing protein</fullName>
    </recommendedName>
</protein>
<dbReference type="PROSITE" id="PS51257">
    <property type="entry name" value="PROKAR_LIPOPROTEIN"/>
    <property type="match status" value="1"/>
</dbReference>
<keyword evidence="1" id="KW-0732">Signal</keyword>
<dbReference type="GO" id="GO:0016787">
    <property type="term" value="F:hydrolase activity"/>
    <property type="evidence" value="ECO:0007669"/>
    <property type="project" value="InterPro"/>
</dbReference>
<gene>
    <name evidence="3" type="ORF">METZ01_LOCUS192118</name>
</gene>
<evidence type="ECO:0000259" key="2">
    <source>
        <dbReference type="Pfam" id="PF02230"/>
    </source>
</evidence>
<dbReference type="AlphaFoldDB" id="A0A382DMN7"/>